<protein>
    <submittedName>
        <fullName evidence="18">TonB-dependent vitamin B12 receptor</fullName>
    </submittedName>
</protein>
<gene>
    <name evidence="18" type="primary">btuB</name>
    <name evidence="18" type="ORF">GCM10025770_13300</name>
</gene>
<dbReference type="NCBIfam" id="TIGR01779">
    <property type="entry name" value="TonB-B12"/>
    <property type="match status" value="1"/>
</dbReference>
<keyword evidence="3 13" id="KW-0813">Transport</keyword>
<keyword evidence="11 18" id="KW-0675">Receptor</keyword>
<dbReference type="CDD" id="cd01347">
    <property type="entry name" value="ligand_gated_channel"/>
    <property type="match status" value="1"/>
</dbReference>
<dbReference type="EMBL" id="BAABLD010000007">
    <property type="protein sequence ID" value="GAA5162518.1"/>
    <property type="molecule type" value="Genomic_DNA"/>
</dbReference>
<evidence type="ECO:0000256" key="2">
    <source>
        <dbReference type="ARBA" id="ARBA00009810"/>
    </source>
</evidence>
<dbReference type="PANTHER" id="PTHR30069">
    <property type="entry name" value="TONB-DEPENDENT OUTER MEMBRANE RECEPTOR"/>
    <property type="match status" value="1"/>
</dbReference>
<evidence type="ECO:0000256" key="6">
    <source>
        <dbReference type="ARBA" id="ARBA00022729"/>
    </source>
</evidence>
<comment type="similarity">
    <text evidence="2 13 14">Belongs to the TonB-dependent receptor family.</text>
</comment>
<dbReference type="Gene3D" id="2.170.130.10">
    <property type="entry name" value="TonB-dependent receptor, plug domain"/>
    <property type="match status" value="1"/>
</dbReference>
<organism evidence="18 19">
    <name type="scientific">Viridibacterium curvum</name>
    <dbReference type="NCBI Taxonomy" id="1101404"/>
    <lineage>
        <taxon>Bacteria</taxon>
        <taxon>Pseudomonadati</taxon>
        <taxon>Pseudomonadota</taxon>
        <taxon>Betaproteobacteria</taxon>
        <taxon>Rhodocyclales</taxon>
        <taxon>Rhodocyclaceae</taxon>
        <taxon>Viridibacterium</taxon>
    </lineage>
</organism>
<accession>A0ABP9QIU2</accession>
<dbReference type="Pfam" id="PF07715">
    <property type="entry name" value="Plug"/>
    <property type="match status" value="1"/>
</dbReference>
<evidence type="ECO:0000256" key="8">
    <source>
        <dbReference type="ARBA" id="ARBA00023077"/>
    </source>
</evidence>
<keyword evidence="12 13" id="KW-0998">Cell outer membrane</keyword>
<evidence type="ECO:0000256" key="13">
    <source>
        <dbReference type="PROSITE-ProRule" id="PRU01360"/>
    </source>
</evidence>
<dbReference type="Pfam" id="PF00593">
    <property type="entry name" value="TonB_dep_Rec_b-barrel"/>
    <property type="match status" value="1"/>
</dbReference>
<evidence type="ECO:0000256" key="9">
    <source>
        <dbReference type="ARBA" id="ARBA00023114"/>
    </source>
</evidence>
<evidence type="ECO:0000256" key="4">
    <source>
        <dbReference type="ARBA" id="ARBA00022452"/>
    </source>
</evidence>
<dbReference type="InterPro" id="IPR037066">
    <property type="entry name" value="Plug_dom_sf"/>
</dbReference>
<evidence type="ECO:0000256" key="15">
    <source>
        <dbReference type="SAM" id="SignalP"/>
    </source>
</evidence>
<evidence type="ECO:0000256" key="12">
    <source>
        <dbReference type="ARBA" id="ARBA00023237"/>
    </source>
</evidence>
<dbReference type="Gene3D" id="2.40.170.20">
    <property type="entry name" value="TonB-dependent receptor, beta-barrel domain"/>
    <property type="match status" value="1"/>
</dbReference>
<feature type="domain" description="TonB-dependent receptor plug" evidence="17">
    <location>
        <begin position="45"/>
        <end position="150"/>
    </location>
</feature>
<comment type="caution">
    <text evidence="18">The sequence shown here is derived from an EMBL/GenBank/DDBJ whole genome shotgun (WGS) entry which is preliminary data.</text>
</comment>
<evidence type="ECO:0000256" key="3">
    <source>
        <dbReference type="ARBA" id="ARBA00022448"/>
    </source>
</evidence>
<evidence type="ECO:0000256" key="7">
    <source>
        <dbReference type="ARBA" id="ARBA00023065"/>
    </source>
</evidence>
<keyword evidence="7" id="KW-0406">Ion transport</keyword>
<comment type="subcellular location">
    <subcellularLocation>
        <location evidence="1 13">Cell outer membrane</location>
        <topology evidence="1 13">Multi-pass membrane protein</topology>
    </subcellularLocation>
</comment>
<evidence type="ECO:0000313" key="18">
    <source>
        <dbReference type="EMBL" id="GAA5162518.1"/>
    </source>
</evidence>
<dbReference type="RefSeq" id="WP_345532098.1">
    <property type="nucleotide sequence ID" value="NZ_BAABLD010000007.1"/>
</dbReference>
<evidence type="ECO:0000256" key="14">
    <source>
        <dbReference type="RuleBase" id="RU003357"/>
    </source>
</evidence>
<dbReference type="InterPro" id="IPR036942">
    <property type="entry name" value="Beta-barrel_TonB_sf"/>
</dbReference>
<feature type="chain" id="PRO_5047127816" evidence="15">
    <location>
        <begin position="25"/>
        <end position="605"/>
    </location>
</feature>
<dbReference type="InterPro" id="IPR010101">
    <property type="entry name" value="B12_transptr_BtuB"/>
</dbReference>
<keyword evidence="5 13" id="KW-0812">Transmembrane</keyword>
<proteinExistence type="inferred from homology"/>
<evidence type="ECO:0000256" key="10">
    <source>
        <dbReference type="ARBA" id="ARBA00023136"/>
    </source>
</evidence>
<dbReference type="InterPro" id="IPR039426">
    <property type="entry name" value="TonB-dep_rcpt-like"/>
</dbReference>
<sequence>MNFHKLSAPALALVSIGFCAPAAAQEDAELPLTVVTPNRVARTVDETLAPVTVITRKDIERQQAQSVLDVLTGMPGVTLANTGGPGKLTSLFLRGTNSDHVLIMIDGVKIGSATAGSAGLQDIPLEQIERIEIVRGPRASLYGSEAIGGVLQIFTRKGVAKPAVSLGGGSRGTYSGSAFAGVGDAAGLWASAGVTGGKTRSFNACGGASGGCFANEPDRDPYSNVSFNLRGGASVGEVVRGEVQYLQYDGSNNYDGGFQNESDTRTQLGSGKIDFTPLDVWRSGLTVAQQHDDNKSYKNGAFTGRFLTRRDSASWLNDFTLAKGHTLVVGLDTMRDEVISTTAYTQKSRRNTGFAGQYLGKIGSASAELALRHDNNEQYGRHNTGSVAFGYAFAKALQVNAAYGTAFKAPTFNQLYFPGFNNPNLQPESARNREIGFKGELGVARWGVQYFDNRIKNLISGSPPNNVLRSRIHGLELTSAAKFGKTNLGASATFQNPKDHSGGANEGNLLVRRPRQMARVDADQDIGDFGVGLTWSARGRSYDNAANTTKLGGYSLWDLRTEYRYDKSLKLQLRIENLFDKRYETAYLYNQAGFGAFVTLRYQMQ</sequence>
<feature type="signal peptide" evidence="15">
    <location>
        <begin position="1"/>
        <end position="24"/>
    </location>
</feature>
<dbReference type="PROSITE" id="PS52016">
    <property type="entry name" value="TONB_DEPENDENT_REC_3"/>
    <property type="match status" value="1"/>
</dbReference>
<keyword evidence="8 14" id="KW-0798">TonB box</keyword>
<evidence type="ECO:0000256" key="11">
    <source>
        <dbReference type="ARBA" id="ARBA00023170"/>
    </source>
</evidence>
<feature type="domain" description="TonB-dependent receptor-like beta-barrel" evidence="16">
    <location>
        <begin position="233"/>
        <end position="578"/>
    </location>
</feature>
<dbReference type="InterPro" id="IPR012910">
    <property type="entry name" value="Plug_dom"/>
</dbReference>
<dbReference type="SUPFAM" id="SSF56935">
    <property type="entry name" value="Porins"/>
    <property type="match status" value="1"/>
</dbReference>
<reference evidence="19" key="1">
    <citation type="journal article" date="2019" name="Int. J. Syst. Evol. Microbiol.">
        <title>The Global Catalogue of Microorganisms (GCM) 10K type strain sequencing project: providing services to taxonomists for standard genome sequencing and annotation.</title>
        <authorList>
            <consortium name="The Broad Institute Genomics Platform"/>
            <consortium name="The Broad Institute Genome Sequencing Center for Infectious Disease"/>
            <person name="Wu L."/>
            <person name="Ma J."/>
        </authorList>
    </citation>
    <scope>NUCLEOTIDE SEQUENCE [LARGE SCALE GENOMIC DNA]</scope>
    <source>
        <strain evidence="19">JCM 18715</strain>
    </source>
</reference>
<keyword evidence="19" id="KW-1185">Reference proteome</keyword>
<keyword evidence="10 13" id="KW-0472">Membrane</keyword>
<keyword evidence="4 13" id="KW-1134">Transmembrane beta strand</keyword>
<dbReference type="PANTHER" id="PTHR30069:SF53">
    <property type="entry name" value="COLICIN I RECEPTOR-RELATED"/>
    <property type="match status" value="1"/>
</dbReference>
<name>A0ABP9QIU2_9RHOO</name>
<evidence type="ECO:0000256" key="1">
    <source>
        <dbReference type="ARBA" id="ARBA00004571"/>
    </source>
</evidence>
<keyword evidence="9" id="KW-0626">Porin</keyword>
<evidence type="ECO:0000259" key="16">
    <source>
        <dbReference type="Pfam" id="PF00593"/>
    </source>
</evidence>
<evidence type="ECO:0000256" key="5">
    <source>
        <dbReference type="ARBA" id="ARBA00022692"/>
    </source>
</evidence>
<evidence type="ECO:0000259" key="17">
    <source>
        <dbReference type="Pfam" id="PF07715"/>
    </source>
</evidence>
<evidence type="ECO:0000313" key="19">
    <source>
        <dbReference type="Proteomes" id="UP001500547"/>
    </source>
</evidence>
<dbReference type="Proteomes" id="UP001500547">
    <property type="component" value="Unassembled WGS sequence"/>
</dbReference>
<keyword evidence="6 15" id="KW-0732">Signal</keyword>
<dbReference type="InterPro" id="IPR000531">
    <property type="entry name" value="Beta-barrel_TonB"/>
</dbReference>